<evidence type="ECO:0000313" key="2">
    <source>
        <dbReference type="EMBL" id="HIZ37831.1"/>
    </source>
</evidence>
<evidence type="ECO:0000256" key="1">
    <source>
        <dbReference type="SAM" id="MobiDB-lite"/>
    </source>
</evidence>
<name>A0A9D2EI89_9MICO</name>
<dbReference type="EMBL" id="DXBY01000322">
    <property type="protein sequence ID" value="HIZ37831.1"/>
    <property type="molecule type" value="Genomic_DNA"/>
</dbReference>
<accession>A0A9D2EI89</accession>
<reference evidence="2" key="2">
    <citation type="submission" date="2021-04" db="EMBL/GenBank/DDBJ databases">
        <authorList>
            <person name="Gilroy R."/>
        </authorList>
    </citation>
    <scope>NUCLEOTIDE SEQUENCE</scope>
    <source>
        <strain evidence="2">ChiGjej4B4-7305</strain>
    </source>
</reference>
<protein>
    <recommendedName>
        <fullName evidence="4">Fibronectin type-III domain-containing protein</fullName>
    </recommendedName>
</protein>
<dbReference type="Proteomes" id="UP000824037">
    <property type="component" value="Unassembled WGS sequence"/>
</dbReference>
<feature type="region of interest" description="Disordered" evidence="1">
    <location>
        <begin position="1"/>
        <end position="22"/>
    </location>
</feature>
<evidence type="ECO:0008006" key="4">
    <source>
        <dbReference type="Google" id="ProtNLM"/>
    </source>
</evidence>
<dbReference type="Gene3D" id="2.60.120.560">
    <property type="entry name" value="Exo-inulinase, domain 1"/>
    <property type="match status" value="1"/>
</dbReference>
<gene>
    <name evidence="2" type="ORF">H9815_18800</name>
</gene>
<reference evidence="2" key="1">
    <citation type="journal article" date="2021" name="PeerJ">
        <title>Extensive microbial diversity within the chicken gut microbiome revealed by metagenomics and culture.</title>
        <authorList>
            <person name="Gilroy R."/>
            <person name="Ravi A."/>
            <person name="Getino M."/>
            <person name="Pursley I."/>
            <person name="Horton D.L."/>
            <person name="Alikhan N.F."/>
            <person name="Baker D."/>
            <person name="Gharbi K."/>
            <person name="Hall N."/>
            <person name="Watson M."/>
            <person name="Adriaenssens E.M."/>
            <person name="Foster-Nyarko E."/>
            <person name="Jarju S."/>
            <person name="Secka A."/>
            <person name="Antonio M."/>
            <person name="Oren A."/>
            <person name="Chaudhuri R.R."/>
            <person name="La Ragione R."/>
            <person name="Hildebrand F."/>
            <person name="Pallen M.J."/>
        </authorList>
    </citation>
    <scope>NUCLEOTIDE SEQUENCE</scope>
    <source>
        <strain evidence="2">ChiGjej4B4-7305</strain>
    </source>
</reference>
<dbReference type="AlphaFoldDB" id="A0A9D2EI89"/>
<comment type="caution">
    <text evidence="2">The sequence shown here is derived from an EMBL/GenBank/DDBJ whole genome shotgun (WGS) entry which is preliminary data.</text>
</comment>
<feature type="compositionally biased region" description="Polar residues" evidence="1">
    <location>
        <begin position="13"/>
        <end position="22"/>
    </location>
</feature>
<organism evidence="2 3">
    <name type="scientific">Candidatus Ruania gallistercoris</name>
    <dbReference type="NCBI Taxonomy" id="2838746"/>
    <lineage>
        <taxon>Bacteria</taxon>
        <taxon>Bacillati</taxon>
        <taxon>Actinomycetota</taxon>
        <taxon>Actinomycetes</taxon>
        <taxon>Micrococcales</taxon>
        <taxon>Ruaniaceae</taxon>
        <taxon>Ruania</taxon>
    </lineage>
</organism>
<proteinExistence type="predicted"/>
<evidence type="ECO:0000313" key="3">
    <source>
        <dbReference type="Proteomes" id="UP000824037"/>
    </source>
</evidence>
<feature type="non-terminal residue" evidence="2">
    <location>
        <position position="1"/>
    </location>
</feature>
<sequence length="351" mass="37667">SAETTYHYRVTATDPSGNAGSSTDLTFTTEAAPSATAIDLWYGSNQSFGSPVRTQERINIVGSLSDPESVTSLSYSVNGGAVRYLGIGPDNRRLAEPGDFNADIPYADLSTGTNAVAITAEGPGGASTTETVTVTVAPDGSLPLPFTTDWTANQPLQEQAHSVDGIWQAGNGTVRTVQLGYDRILALGDQAWTDYEITVPMTLHDFGPGAGQYLSGAAMIGVGLRWQGHTQVQNEQPAYGWYPAGGYSWYRFYDNGPRWEMFGNHNSPAERGRRNAIDFDPGDTYLMRVRVESLPGGGATYSMRMWEDGTPEPTTWMGTIIDEDSPPNGSIVLIAHHVDATFGDVTVTPVP</sequence>